<feature type="compositionally biased region" description="Polar residues" evidence="1">
    <location>
        <begin position="17"/>
        <end position="26"/>
    </location>
</feature>
<sequence>MRKKFKFHCLDDESDSEYSSKASTDSGSDDFTPDSKIPGQLEGLSKNHRNIPSNEPSNLQIMEENIGETNILVSDSERFIPPLPSPAESESESDKTTNCPSQKGTETSIESVESSENEVQQETDVVESNSNLLNINSIPEPEFDDQTPDDEIPQEVDEETNTESGKPLKSSIPKSLKSQIQSISREKQILLNTNKIYDYFNHKITKLSILKAIHAKSGDFRSAILELAQNPRKFDQTNIFEAPQNNSPLLESYLK</sequence>
<proteinExistence type="predicted"/>
<reference evidence="2" key="1">
    <citation type="submission" date="2016-10" db="EMBL/GenBank/DDBJ databases">
        <authorList>
            <person name="Benchimol M."/>
            <person name="Almeida L.G."/>
            <person name="Vasconcelos A.T."/>
            <person name="Perreira-Neves A."/>
            <person name="Rosa I.A."/>
            <person name="Tasca T."/>
            <person name="Bogo M.R."/>
            <person name="de Souza W."/>
        </authorList>
    </citation>
    <scope>NUCLEOTIDE SEQUENCE [LARGE SCALE GENOMIC DNA]</scope>
    <source>
        <strain evidence="2">K</strain>
    </source>
</reference>
<dbReference type="AlphaFoldDB" id="A0A1J4JLW6"/>
<gene>
    <name evidence="2" type="ORF">TRFO_33312</name>
</gene>
<feature type="compositionally biased region" description="Acidic residues" evidence="1">
    <location>
        <begin position="113"/>
        <end position="125"/>
    </location>
</feature>
<comment type="caution">
    <text evidence="2">The sequence shown here is derived from an EMBL/GenBank/DDBJ whole genome shotgun (WGS) entry which is preliminary data.</text>
</comment>
<feature type="compositionally biased region" description="Low complexity" evidence="1">
    <location>
        <begin position="126"/>
        <end position="138"/>
    </location>
</feature>
<dbReference type="Proteomes" id="UP000179807">
    <property type="component" value="Unassembled WGS sequence"/>
</dbReference>
<feature type="region of interest" description="Disordered" evidence="1">
    <location>
        <begin position="1"/>
        <end position="175"/>
    </location>
</feature>
<accession>A0A1J4JLW6</accession>
<evidence type="ECO:0000313" key="3">
    <source>
        <dbReference type="Proteomes" id="UP000179807"/>
    </source>
</evidence>
<dbReference type="GeneID" id="94843713"/>
<keyword evidence="3" id="KW-1185">Reference proteome</keyword>
<feature type="compositionally biased region" description="Acidic residues" evidence="1">
    <location>
        <begin position="141"/>
        <end position="161"/>
    </location>
</feature>
<evidence type="ECO:0000313" key="2">
    <source>
        <dbReference type="EMBL" id="OHT00075.1"/>
    </source>
</evidence>
<name>A0A1J4JLW6_9EUKA</name>
<dbReference type="RefSeq" id="XP_068353211.1">
    <property type="nucleotide sequence ID" value="XM_068509009.1"/>
</dbReference>
<dbReference type="VEuPathDB" id="TrichDB:TRFO_33312"/>
<protein>
    <submittedName>
        <fullName evidence="2">Uncharacterized protein</fullName>
    </submittedName>
</protein>
<dbReference type="EMBL" id="MLAK01000972">
    <property type="protein sequence ID" value="OHT00075.1"/>
    <property type="molecule type" value="Genomic_DNA"/>
</dbReference>
<organism evidence="2 3">
    <name type="scientific">Tritrichomonas foetus</name>
    <dbReference type="NCBI Taxonomy" id="1144522"/>
    <lineage>
        <taxon>Eukaryota</taxon>
        <taxon>Metamonada</taxon>
        <taxon>Parabasalia</taxon>
        <taxon>Tritrichomonadida</taxon>
        <taxon>Tritrichomonadidae</taxon>
        <taxon>Tritrichomonas</taxon>
    </lineage>
</organism>
<feature type="compositionally biased region" description="Polar residues" evidence="1">
    <location>
        <begin position="50"/>
        <end position="60"/>
    </location>
</feature>
<evidence type="ECO:0000256" key="1">
    <source>
        <dbReference type="SAM" id="MobiDB-lite"/>
    </source>
</evidence>